<accession>A0A9Q3PBB9</accession>
<proteinExistence type="predicted"/>
<dbReference type="AlphaFoldDB" id="A0A9Q3PBB9"/>
<feature type="region of interest" description="Disordered" evidence="1">
    <location>
        <begin position="65"/>
        <end position="98"/>
    </location>
</feature>
<gene>
    <name evidence="2" type="ORF">O181_095004</name>
</gene>
<organism evidence="2 3">
    <name type="scientific">Austropuccinia psidii MF-1</name>
    <dbReference type="NCBI Taxonomy" id="1389203"/>
    <lineage>
        <taxon>Eukaryota</taxon>
        <taxon>Fungi</taxon>
        <taxon>Dikarya</taxon>
        <taxon>Basidiomycota</taxon>
        <taxon>Pucciniomycotina</taxon>
        <taxon>Pucciniomycetes</taxon>
        <taxon>Pucciniales</taxon>
        <taxon>Sphaerophragmiaceae</taxon>
        <taxon>Austropuccinia</taxon>
    </lineage>
</organism>
<protein>
    <submittedName>
        <fullName evidence="2">Uncharacterized protein</fullName>
    </submittedName>
</protein>
<dbReference type="Proteomes" id="UP000765509">
    <property type="component" value="Unassembled WGS sequence"/>
</dbReference>
<feature type="compositionally biased region" description="Basic and acidic residues" evidence="1">
    <location>
        <begin position="19"/>
        <end position="33"/>
    </location>
</feature>
<name>A0A9Q3PBB9_9BASI</name>
<sequence length="128" mass="14506">MTVNIHHCDRKLNKCEMRMEEVKSNPNLEEKTTGTKKKQYKSDLKDDSATNTAYSIIFKPFIPNPDSSTQSHFAHDSGCLQASSAPQPIGTSIPTKKNFYREEYSSNFDSKKINTKTIDKDNNPSTNK</sequence>
<feature type="region of interest" description="Disordered" evidence="1">
    <location>
        <begin position="19"/>
        <end position="47"/>
    </location>
</feature>
<feature type="compositionally biased region" description="Polar residues" evidence="1">
    <location>
        <begin position="80"/>
        <end position="95"/>
    </location>
</feature>
<reference evidence="2" key="1">
    <citation type="submission" date="2021-03" db="EMBL/GenBank/DDBJ databases">
        <title>Draft genome sequence of rust myrtle Austropuccinia psidii MF-1, a brazilian biotype.</title>
        <authorList>
            <person name="Quecine M.C."/>
            <person name="Pachon D.M.R."/>
            <person name="Bonatelli M.L."/>
            <person name="Correr F.H."/>
            <person name="Franceschini L.M."/>
            <person name="Leite T.F."/>
            <person name="Margarido G.R.A."/>
            <person name="Almeida C.A."/>
            <person name="Ferrarezi J.A."/>
            <person name="Labate C.A."/>
        </authorList>
    </citation>
    <scope>NUCLEOTIDE SEQUENCE</scope>
    <source>
        <strain evidence="2">MF-1</strain>
    </source>
</reference>
<comment type="caution">
    <text evidence="2">The sequence shown here is derived from an EMBL/GenBank/DDBJ whole genome shotgun (WGS) entry which is preliminary data.</text>
</comment>
<evidence type="ECO:0000256" key="1">
    <source>
        <dbReference type="SAM" id="MobiDB-lite"/>
    </source>
</evidence>
<dbReference type="EMBL" id="AVOT02062208">
    <property type="protein sequence ID" value="MBW0555289.1"/>
    <property type="molecule type" value="Genomic_DNA"/>
</dbReference>
<evidence type="ECO:0000313" key="2">
    <source>
        <dbReference type="EMBL" id="MBW0555289.1"/>
    </source>
</evidence>
<keyword evidence="3" id="KW-1185">Reference proteome</keyword>
<evidence type="ECO:0000313" key="3">
    <source>
        <dbReference type="Proteomes" id="UP000765509"/>
    </source>
</evidence>